<gene>
    <name evidence="1" type="ORF">CEY02_14100</name>
</gene>
<proteinExistence type="predicted"/>
<dbReference type="SUPFAM" id="SSF160713">
    <property type="entry name" value="YqaI-like"/>
    <property type="match status" value="1"/>
</dbReference>
<dbReference type="Gene3D" id="3.30.40.30">
    <property type="entry name" value="YqaI domain"/>
    <property type="match status" value="1"/>
</dbReference>
<dbReference type="Proteomes" id="UP000228754">
    <property type="component" value="Unassembled WGS sequence"/>
</dbReference>
<comment type="caution">
    <text evidence="1">The sequence shown here is derived from an EMBL/GenBank/DDBJ whole genome shotgun (WGS) entry which is preliminary data.</text>
</comment>
<reference evidence="1 2" key="1">
    <citation type="submission" date="2017-06" db="EMBL/GenBank/DDBJ databases">
        <title>Draft Genome Sequence of Bacillus sp Strain 36R Isolated from saline sediment at Atanasia, Sonora, Mexico.</title>
        <authorList>
            <person name="Sanchez Diaz R."/>
            <person name="Quiroz Macias M.E."/>
            <person name="Ibarra Gamez J.C."/>
            <person name="Enciso Ibarra J."/>
            <person name="Gomez Gil B."/>
            <person name="Galaviz Silva L."/>
        </authorList>
    </citation>
    <scope>NUCLEOTIDE SEQUENCE [LARGE SCALE GENOMIC DNA]</scope>
    <source>
        <strain evidence="1 2">36R_ATNSAL</strain>
    </source>
</reference>
<sequence length="72" mass="8273">MNIEHPMITQINATGYPKGVEVVDVVGTDYFGDEIFSNDEYVIDENVGEKILLDNLNRYLKEQLDFTFVNTK</sequence>
<dbReference type="AlphaFoldDB" id="A0A2A5IT83"/>
<dbReference type="InterPro" id="IPR018474">
    <property type="entry name" value="Uncharacterised_Yqai"/>
</dbReference>
<protein>
    <submittedName>
        <fullName evidence="1">Uncharacterized protein</fullName>
    </submittedName>
</protein>
<name>A0A2A5IT83_BACPU</name>
<evidence type="ECO:0000313" key="2">
    <source>
        <dbReference type="Proteomes" id="UP000228754"/>
    </source>
</evidence>
<dbReference type="Pfam" id="PF09466">
    <property type="entry name" value="Yqai"/>
    <property type="match status" value="1"/>
</dbReference>
<evidence type="ECO:0000313" key="1">
    <source>
        <dbReference type="EMBL" id="PCK20302.1"/>
    </source>
</evidence>
<accession>A0A2A5IT83</accession>
<dbReference type="OrthoDB" id="2454838at2"/>
<dbReference type="EMBL" id="NKHG01000100">
    <property type="protein sequence ID" value="PCK20302.1"/>
    <property type="molecule type" value="Genomic_DNA"/>
</dbReference>
<organism evidence="1 2">
    <name type="scientific">Bacillus pumilus</name>
    <name type="common">Bacillus mesentericus</name>
    <dbReference type="NCBI Taxonomy" id="1408"/>
    <lineage>
        <taxon>Bacteria</taxon>
        <taxon>Bacillati</taxon>
        <taxon>Bacillota</taxon>
        <taxon>Bacilli</taxon>
        <taxon>Bacillales</taxon>
        <taxon>Bacillaceae</taxon>
        <taxon>Bacillus</taxon>
    </lineage>
</organism>
<dbReference type="InterPro" id="IPR023118">
    <property type="entry name" value="YqaI_dom_sf"/>
</dbReference>